<dbReference type="InterPro" id="IPR000010">
    <property type="entry name" value="Cystatin_dom"/>
</dbReference>
<feature type="domain" description="Cystatin" evidence="3">
    <location>
        <begin position="16"/>
        <end position="105"/>
    </location>
</feature>
<keyword evidence="5" id="KW-1185">Reference proteome</keyword>
<dbReference type="AlphaFoldDB" id="A0A834ZNX7"/>
<name>A0A834ZNX7_TETSI</name>
<organism evidence="4 5">
    <name type="scientific">Tetracentron sinense</name>
    <name type="common">Spur-leaf</name>
    <dbReference type="NCBI Taxonomy" id="13715"/>
    <lineage>
        <taxon>Eukaryota</taxon>
        <taxon>Viridiplantae</taxon>
        <taxon>Streptophyta</taxon>
        <taxon>Embryophyta</taxon>
        <taxon>Tracheophyta</taxon>
        <taxon>Spermatophyta</taxon>
        <taxon>Magnoliopsida</taxon>
        <taxon>Trochodendrales</taxon>
        <taxon>Trochodendraceae</taxon>
        <taxon>Tetracentron</taxon>
    </lineage>
</organism>
<reference evidence="4 5" key="1">
    <citation type="submission" date="2020-04" db="EMBL/GenBank/DDBJ databases">
        <title>Plant Genome Project.</title>
        <authorList>
            <person name="Zhang R.-G."/>
        </authorList>
    </citation>
    <scope>NUCLEOTIDE SEQUENCE [LARGE SCALE GENOMIC DNA]</scope>
    <source>
        <strain evidence="4">YNK0</strain>
        <tissue evidence="4">Leaf</tissue>
    </source>
</reference>
<comment type="caution">
    <text evidence="4">The sequence shown here is derived from an EMBL/GenBank/DDBJ whole genome shotgun (WGS) entry which is preliminary data.</text>
</comment>
<evidence type="ECO:0000256" key="1">
    <source>
        <dbReference type="ARBA" id="ARBA00022690"/>
    </source>
</evidence>
<evidence type="ECO:0000256" key="2">
    <source>
        <dbReference type="ARBA" id="ARBA00022704"/>
    </source>
</evidence>
<dbReference type="OMA" id="GPWEAIK"/>
<sequence>MVAGFSGATAGNRRAILVGGWAPIKDVKDPHVQEIGQFAVTEHNKEAKTELKYERVVRGETQVVAGANYRLVVAAKEGGVTSNYEAVVYERAWEGLSPGDVQAVNVAVVMRKKIKHLQERGRERPARTRDFRL</sequence>
<keyword evidence="2" id="KW-0789">Thiol protease inhibitor</keyword>
<dbReference type="Pfam" id="PF16845">
    <property type="entry name" value="SQAPI"/>
    <property type="match status" value="1"/>
</dbReference>
<dbReference type="InterPro" id="IPR046350">
    <property type="entry name" value="Cystatin_sf"/>
</dbReference>
<dbReference type="GO" id="GO:0004869">
    <property type="term" value="F:cysteine-type endopeptidase inhibitor activity"/>
    <property type="evidence" value="ECO:0007669"/>
    <property type="project" value="UniProtKB-KW"/>
</dbReference>
<evidence type="ECO:0000259" key="3">
    <source>
        <dbReference type="SMART" id="SM00043"/>
    </source>
</evidence>
<dbReference type="OrthoDB" id="2016588at2759"/>
<dbReference type="SUPFAM" id="SSF54403">
    <property type="entry name" value="Cystatin/monellin"/>
    <property type="match status" value="1"/>
</dbReference>
<proteinExistence type="predicted"/>
<evidence type="ECO:0000313" key="4">
    <source>
        <dbReference type="EMBL" id="KAF8410825.1"/>
    </source>
</evidence>
<keyword evidence="1" id="KW-0646">Protease inhibitor</keyword>
<accession>A0A834ZNX7</accession>
<dbReference type="PANTHER" id="PTHR47364:SF2">
    <property type="entry name" value="CYSTEINE PROTEINASE INHIBITOR 5"/>
    <property type="match status" value="1"/>
</dbReference>
<protein>
    <recommendedName>
        <fullName evidence="3">Cystatin domain-containing protein</fullName>
    </recommendedName>
</protein>
<dbReference type="PANTHER" id="PTHR47364">
    <property type="entry name" value="CYSTEINE PROTEINASE INHIBITOR 5"/>
    <property type="match status" value="1"/>
</dbReference>
<dbReference type="Proteomes" id="UP000655225">
    <property type="component" value="Unassembled WGS sequence"/>
</dbReference>
<gene>
    <name evidence="4" type="ORF">HHK36_003362</name>
</gene>
<dbReference type="CDD" id="cd00042">
    <property type="entry name" value="CY"/>
    <property type="match status" value="1"/>
</dbReference>
<evidence type="ECO:0000313" key="5">
    <source>
        <dbReference type="Proteomes" id="UP000655225"/>
    </source>
</evidence>
<dbReference type="SMART" id="SM00043">
    <property type="entry name" value="CY"/>
    <property type="match status" value="1"/>
</dbReference>
<dbReference type="EMBL" id="JABCRI010000002">
    <property type="protein sequence ID" value="KAF8410825.1"/>
    <property type="molecule type" value="Genomic_DNA"/>
</dbReference>
<dbReference type="Gene3D" id="3.10.450.10">
    <property type="match status" value="1"/>
</dbReference>